<evidence type="ECO:0000313" key="1">
    <source>
        <dbReference type="EMBL" id="MDR6239523.1"/>
    </source>
</evidence>
<proteinExistence type="predicted"/>
<dbReference type="RefSeq" id="WP_309939209.1">
    <property type="nucleotide sequence ID" value="NZ_AP025305.1"/>
</dbReference>
<dbReference type="Proteomes" id="UP001185092">
    <property type="component" value="Unassembled WGS sequence"/>
</dbReference>
<evidence type="ECO:0000313" key="2">
    <source>
        <dbReference type="Proteomes" id="UP001185092"/>
    </source>
</evidence>
<name>A0AAE3XMW7_9BACT</name>
<gene>
    <name evidence="1" type="ORF">HNQ88_002571</name>
</gene>
<accession>A0AAE3XMW7</accession>
<sequence length="183" mass="21320">MIKNLITALAITICSYSPINKQEIIQITVKGDFNGDGKIENLTEEIRKSSSNEKVKHLNIEFEEILEIGETYTSLISSDSRFNNFPVKKNCYGYKLLENLGDLNNSGSDELGVIFNHIDYSNLNTFHIYSFEKNQWIQKKMFNISELDILEEDLHKFIFISKSGKYRIRKYLNAEYIEEDLKI</sequence>
<keyword evidence="2" id="KW-1185">Reference proteome</keyword>
<protein>
    <submittedName>
        <fullName evidence="1">Uncharacterized protein</fullName>
    </submittedName>
</protein>
<dbReference type="EMBL" id="JAVDQD010000003">
    <property type="protein sequence ID" value="MDR6239523.1"/>
    <property type="molecule type" value="Genomic_DNA"/>
</dbReference>
<organism evidence="1 2">
    <name type="scientific">Aureibacter tunicatorum</name>
    <dbReference type="NCBI Taxonomy" id="866807"/>
    <lineage>
        <taxon>Bacteria</taxon>
        <taxon>Pseudomonadati</taxon>
        <taxon>Bacteroidota</taxon>
        <taxon>Cytophagia</taxon>
        <taxon>Cytophagales</taxon>
        <taxon>Persicobacteraceae</taxon>
        <taxon>Aureibacter</taxon>
    </lineage>
</organism>
<dbReference type="AlphaFoldDB" id="A0AAE3XMW7"/>
<comment type="caution">
    <text evidence="1">The sequence shown here is derived from an EMBL/GenBank/DDBJ whole genome shotgun (WGS) entry which is preliminary data.</text>
</comment>
<reference evidence="1" key="1">
    <citation type="submission" date="2023-07" db="EMBL/GenBank/DDBJ databases">
        <title>Genomic Encyclopedia of Type Strains, Phase IV (KMG-IV): sequencing the most valuable type-strain genomes for metagenomic binning, comparative biology and taxonomic classification.</title>
        <authorList>
            <person name="Goeker M."/>
        </authorList>
    </citation>
    <scope>NUCLEOTIDE SEQUENCE</scope>
    <source>
        <strain evidence="1">DSM 26174</strain>
    </source>
</reference>